<dbReference type="EMBL" id="CP019474">
    <property type="protein sequence ID" value="UQC77925.1"/>
    <property type="molecule type" value="Genomic_DNA"/>
</dbReference>
<name>A0A9Q8SIR2_9PEZI</name>
<evidence type="ECO:0000313" key="1">
    <source>
        <dbReference type="EMBL" id="UQC77925.1"/>
    </source>
</evidence>
<dbReference type="GeneID" id="73337430"/>
<protein>
    <submittedName>
        <fullName evidence="1">Uncharacterized protein</fullName>
    </submittedName>
</protein>
<sequence length="389" mass="42579">MTGAAPQSNERIVKHSIRNSQVMYSIGDGVNAYWVFECFAYIGGDNEGNTAAQVMSWMAKPTTLLFRGLDRLLISRPALGQSTNGLILGNNGGNAIFWSGYPQEMIANSNKFTMMANRPYQQSLVDMRMNVESIGRNGMALVDGWVGIWTAEEVLAHIREGSTHMKSCLGRDEGWLTGLTQTTNIRNSVAVRWRLTEAAPAALRNSSNALKIPRYTDNTASSKMDLLLGRPVLQFAFGALMVDFAEREIPPVCEEELWNLRSKRSQVQAQVPGRGITKQGWRRARDGEETYRLIRMLCIDDNLCIEGGPRGFGSATQLGQRTPAPMAAAVTSCAPLLSGSPPTPKHPEYAAEHPANPPASVISLFLSFSFNLPSTTSSPSAISTFFPFP</sequence>
<reference evidence="1" key="1">
    <citation type="journal article" date="2021" name="Mol. Plant Microbe Interact.">
        <title>Complete Genome Sequence of the Plant-Pathogenic Fungus Colletotrichum lupini.</title>
        <authorList>
            <person name="Baroncelli R."/>
            <person name="Pensec F."/>
            <person name="Da Lio D."/>
            <person name="Boufleur T."/>
            <person name="Vicente I."/>
            <person name="Sarrocco S."/>
            <person name="Picot A."/>
            <person name="Baraldi E."/>
            <person name="Sukno S."/>
            <person name="Thon M."/>
            <person name="Le Floch G."/>
        </authorList>
    </citation>
    <scope>NUCLEOTIDE SEQUENCE</scope>
    <source>
        <strain evidence="1">IMI 504893</strain>
    </source>
</reference>
<gene>
    <name evidence="1" type="ORF">CLUP02_03398</name>
</gene>
<dbReference type="KEGG" id="clup:CLUP02_03398"/>
<dbReference type="RefSeq" id="XP_049139563.1">
    <property type="nucleotide sequence ID" value="XM_049282420.1"/>
</dbReference>
<keyword evidence="2" id="KW-1185">Reference proteome</keyword>
<evidence type="ECO:0000313" key="2">
    <source>
        <dbReference type="Proteomes" id="UP000830671"/>
    </source>
</evidence>
<dbReference type="Proteomes" id="UP000830671">
    <property type="component" value="Chromosome 2"/>
</dbReference>
<organism evidence="1 2">
    <name type="scientific">Colletotrichum lupini</name>
    <dbReference type="NCBI Taxonomy" id="145971"/>
    <lineage>
        <taxon>Eukaryota</taxon>
        <taxon>Fungi</taxon>
        <taxon>Dikarya</taxon>
        <taxon>Ascomycota</taxon>
        <taxon>Pezizomycotina</taxon>
        <taxon>Sordariomycetes</taxon>
        <taxon>Hypocreomycetidae</taxon>
        <taxon>Glomerellales</taxon>
        <taxon>Glomerellaceae</taxon>
        <taxon>Colletotrichum</taxon>
        <taxon>Colletotrichum acutatum species complex</taxon>
    </lineage>
</organism>
<proteinExistence type="predicted"/>
<dbReference type="AlphaFoldDB" id="A0A9Q8SIR2"/>
<accession>A0A9Q8SIR2</accession>